<feature type="domain" description="Lactate racemase C-terminal" evidence="2">
    <location>
        <begin position="276"/>
        <end position="413"/>
    </location>
</feature>
<dbReference type="AlphaFoldDB" id="I9AWZ8"/>
<reference evidence="3 4" key="1">
    <citation type="journal article" date="2012" name="J. Bacteriol.">
        <title>Draft Genome Sequences for Two Metal-Reducing Pelosinus fermentans Strains Isolated from a Cr(VI)-Contaminated Site and for Type Strain R7.</title>
        <authorList>
            <person name="Brown S.D."/>
            <person name="Podar M."/>
            <person name="Klingeman D.M."/>
            <person name="Johnson C.M."/>
            <person name="Yang Z.K."/>
            <person name="Utturkar S.M."/>
            <person name="Land M.L."/>
            <person name="Mosher J.J."/>
            <person name="Hurt R.A.Jr."/>
            <person name="Phelps T.J."/>
            <person name="Palumbo A.V."/>
            <person name="Arkin A.P."/>
            <person name="Hazen T.C."/>
            <person name="Elias D.A."/>
        </authorList>
    </citation>
    <scope>NUCLEOTIDE SEQUENCE [LARGE SCALE GENOMIC DNA]</scope>
    <source>
        <strain evidence="3 4">B4</strain>
    </source>
</reference>
<comment type="caution">
    <text evidence="3">The sequence shown here is derived from an EMBL/GenBank/DDBJ whole genome shotgun (WGS) entry which is preliminary data.</text>
</comment>
<dbReference type="InterPro" id="IPR048520">
    <property type="entry name" value="LarA_C"/>
</dbReference>
<dbReference type="PANTHER" id="PTHR33171">
    <property type="entry name" value="LAR_N DOMAIN-CONTAINING PROTEIN"/>
    <property type="match status" value="1"/>
</dbReference>
<sequence>MSNVKVTMPYGQENIEVSLPKENLIGVYSPKDVAAVADVKEEIMRAFTNPIGSRNLAEQVKGKKKVVILADDNTRLTPTDKIIPVMLDEMNSAGIKDEQITIIIALGTHRFMTEAEILEKFGQTVVNRVTIKNHDFKNPEALIDLGNTDNGTSVWVNREAYEADFKIGIGSIVPHHIPGFSGGAKIVQPGISGEHTTAETHLLSVRAPRSYLGVQDNPVRRELNMIAKKIGMNTIFNTVLNRHGEVVGAFFGDTVEAFQEGVSLSREVYAVEIPEEADIVLSSSHPCDIEFWQAHKTLYPSDLAVKAGGIVIIATPCYEGVAVTHSEMVDITCHSSECLKKMVDDKQMHDEVAAALAIAWAQVKERETVYIVSSGIQSKDAVKLGFTPFDSVQAALDSAIQQKGKKARVTILTHAPDMLPIIK</sequence>
<dbReference type="Pfam" id="PF21113">
    <property type="entry name" value="LarA_C"/>
    <property type="match status" value="1"/>
</dbReference>
<dbReference type="Proteomes" id="UP000004324">
    <property type="component" value="Unassembled WGS sequence"/>
</dbReference>
<dbReference type="InterPro" id="IPR048068">
    <property type="entry name" value="LarA-like"/>
</dbReference>
<dbReference type="NCBIfam" id="NF033504">
    <property type="entry name" value="Ni_dep_LarA"/>
    <property type="match status" value="1"/>
</dbReference>
<proteinExistence type="predicted"/>
<dbReference type="InterPro" id="IPR043166">
    <property type="entry name" value="LarA-like_C"/>
</dbReference>
<dbReference type="OrthoDB" id="9770545at2"/>
<evidence type="ECO:0000259" key="1">
    <source>
        <dbReference type="Pfam" id="PF09861"/>
    </source>
</evidence>
<dbReference type="Gene3D" id="3.40.50.11440">
    <property type="match status" value="1"/>
</dbReference>
<dbReference type="GO" id="GO:0050043">
    <property type="term" value="F:lactate racemase activity"/>
    <property type="evidence" value="ECO:0007669"/>
    <property type="project" value="InterPro"/>
</dbReference>
<dbReference type="EMBL" id="AKVJ01000030">
    <property type="protein sequence ID" value="EIW17407.1"/>
    <property type="molecule type" value="Genomic_DNA"/>
</dbReference>
<dbReference type="InterPro" id="IPR018657">
    <property type="entry name" value="LarA-like_N"/>
</dbReference>
<accession>I9AWZ8</accession>
<keyword evidence="4" id="KW-1185">Reference proteome</keyword>
<feature type="domain" description="LarA-like N-terminal" evidence="1">
    <location>
        <begin position="10"/>
        <end position="210"/>
    </location>
</feature>
<protein>
    <submittedName>
        <fullName evidence="3">Uncharacterized protein</fullName>
    </submittedName>
</protein>
<evidence type="ECO:0000259" key="2">
    <source>
        <dbReference type="Pfam" id="PF21113"/>
    </source>
</evidence>
<evidence type="ECO:0000313" key="3">
    <source>
        <dbReference type="EMBL" id="EIW17407.1"/>
    </source>
</evidence>
<organism evidence="3 4">
    <name type="scientific">Pelosinus fermentans B4</name>
    <dbReference type="NCBI Taxonomy" id="1149862"/>
    <lineage>
        <taxon>Bacteria</taxon>
        <taxon>Bacillati</taxon>
        <taxon>Bacillota</taxon>
        <taxon>Negativicutes</taxon>
        <taxon>Selenomonadales</taxon>
        <taxon>Sporomusaceae</taxon>
        <taxon>Pelosinus</taxon>
    </lineage>
</organism>
<dbReference type="Pfam" id="PF09861">
    <property type="entry name" value="Lar_N"/>
    <property type="match status" value="1"/>
</dbReference>
<name>I9AWZ8_9FIRM</name>
<dbReference type="RefSeq" id="WP_007935789.1">
    <property type="nucleotide sequence ID" value="NZ_AKVJ01000030.1"/>
</dbReference>
<dbReference type="PATRIC" id="fig|1149862.3.peg.3126"/>
<dbReference type="InterPro" id="IPR047926">
    <property type="entry name" value="Ni_dep_LarA"/>
</dbReference>
<dbReference type="Gene3D" id="3.90.226.30">
    <property type="match status" value="1"/>
</dbReference>
<evidence type="ECO:0000313" key="4">
    <source>
        <dbReference type="Proteomes" id="UP000004324"/>
    </source>
</evidence>
<gene>
    <name evidence="3" type="ORF">FB4_4156</name>
</gene>
<dbReference type="PANTHER" id="PTHR33171:SF17">
    <property type="entry name" value="LARA-LIKE N-TERMINAL DOMAIN-CONTAINING PROTEIN"/>
    <property type="match status" value="1"/>
</dbReference>